<dbReference type="CDD" id="cd11731">
    <property type="entry name" value="Lin1944_like_SDR_c"/>
    <property type="match status" value="1"/>
</dbReference>
<gene>
    <name evidence="3" type="ORF">NITLEN_10181</name>
</gene>
<dbReference type="Pfam" id="PF13561">
    <property type="entry name" value="adh_short_C2"/>
    <property type="match status" value="1"/>
</dbReference>
<comment type="similarity">
    <text evidence="1">Belongs to the short-chain dehydrogenases/reductases (SDR) family.</text>
</comment>
<dbReference type="AlphaFoldDB" id="A0A330L010"/>
<accession>A0A330L010</accession>
<proteinExistence type="inferred from homology"/>
<dbReference type="NCBIfam" id="NF005754">
    <property type="entry name" value="PRK07578.1"/>
    <property type="match status" value="1"/>
</dbReference>
<dbReference type="InterPro" id="IPR036291">
    <property type="entry name" value="NAD(P)-bd_dom_sf"/>
</dbReference>
<dbReference type="InParanoid" id="A0A330L010"/>
<reference evidence="4" key="1">
    <citation type="submission" date="2018-04" db="EMBL/GenBank/DDBJ databases">
        <authorList>
            <person name="Lucker S."/>
            <person name="Sakoula D."/>
        </authorList>
    </citation>
    <scope>NUCLEOTIDE SEQUENCE [LARGE SCALE GENOMIC DNA]</scope>
</reference>
<evidence type="ECO:0000256" key="1">
    <source>
        <dbReference type="ARBA" id="ARBA00006484"/>
    </source>
</evidence>
<organism evidence="3 4">
    <name type="scientific">Nitrospira lenta</name>
    <dbReference type="NCBI Taxonomy" id="1436998"/>
    <lineage>
        <taxon>Bacteria</taxon>
        <taxon>Pseudomonadati</taxon>
        <taxon>Nitrospirota</taxon>
        <taxon>Nitrospiria</taxon>
        <taxon>Nitrospirales</taxon>
        <taxon>Nitrospiraceae</taxon>
        <taxon>Nitrospira</taxon>
    </lineage>
</organism>
<dbReference type="InterPro" id="IPR002347">
    <property type="entry name" value="SDR_fam"/>
</dbReference>
<dbReference type="EMBL" id="OUNR01000001">
    <property type="protein sequence ID" value="SPP63095.1"/>
    <property type="molecule type" value="Genomic_DNA"/>
</dbReference>
<dbReference type="PRINTS" id="PR00081">
    <property type="entry name" value="GDHRDH"/>
</dbReference>
<dbReference type="GO" id="GO:0016491">
    <property type="term" value="F:oxidoreductase activity"/>
    <property type="evidence" value="ECO:0007669"/>
    <property type="project" value="UniProtKB-KW"/>
</dbReference>
<keyword evidence="2" id="KW-0560">Oxidoreductase</keyword>
<dbReference type="SUPFAM" id="SSF51735">
    <property type="entry name" value="NAD(P)-binding Rossmann-fold domains"/>
    <property type="match status" value="1"/>
</dbReference>
<dbReference type="InterPro" id="IPR051122">
    <property type="entry name" value="SDR_DHRS6-like"/>
</dbReference>
<dbReference type="PANTHER" id="PTHR43477">
    <property type="entry name" value="DIHYDROANTICAPSIN 7-DEHYDROGENASE"/>
    <property type="match status" value="1"/>
</dbReference>
<dbReference type="OrthoDB" id="9787486at2"/>
<dbReference type="RefSeq" id="WP_121987683.1">
    <property type="nucleotide sequence ID" value="NZ_OUNR01000001.1"/>
</dbReference>
<keyword evidence="4" id="KW-1185">Reference proteome</keyword>
<protein>
    <submittedName>
        <fullName evidence="3">Putative Oxidoreductase, Glucose/ribitol dehydrogenase family</fullName>
    </submittedName>
</protein>
<evidence type="ECO:0000313" key="4">
    <source>
        <dbReference type="Proteomes" id="UP000248168"/>
    </source>
</evidence>
<dbReference type="PANTHER" id="PTHR43477:SF1">
    <property type="entry name" value="DIHYDROANTICAPSIN 7-DEHYDROGENASE"/>
    <property type="match status" value="1"/>
</dbReference>
<evidence type="ECO:0000313" key="3">
    <source>
        <dbReference type="EMBL" id="SPP63095.1"/>
    </source>
</evidence>
<dbReference type="Proteomes" id="UP000248168">
    <property type="component" value="Unassembled WGS sequence"/>
</dbReference>
<sequence>MRVIVIGATGTIGSAVVAALSAHHDVVAVGHQQGPHRVDLTATESITQLFHTVGRFDALVCAAGRAAFGTLDDLTDADFQLGLSNKLMGQVNLVRIGRPFANDRASFTLTSGVLSREPMKGSASISMVNAGLEGFARAAALELPRGMRINIVSPPWVAETLIARKMDPSIGLPAATVAKAYLAGVEGTMTGLTIDPRNHAGNTGGT</sequence>
<dbReference type="Gene3D" id="3.40.50.720">
    <property type="entry name" value="NAD(P)-binding Rossmann-like Domain"/>
    <property type="match status" value="1"/>
</dbReference>
<evidence type="ECO:0000256" key="2">
    <source>
        <dbReference type="ARBA" id="ARBA00023002"/>
    </source>
</evidence>
<name>A0A330L010_9BACT</name>